<gene>
    <name evidence="2" type="primary">LOC142172773</name>
</gene>
<proteinExistence type="predicted"/>
<evidence type="ECO:0000313" key="1">
    <source>
        <dbReference type="Proteomes" id="UP000790787"/>
    </source>
</evidence>
<organism evidence="1 2">
    <name type="scientific">Nicotiana tabacum</name>
    <name type="common">Common tobacco</name>
    <dbReference type="NCBI Taxonomy" id="4097"/>
    <lineage>
        <taxon>Eukaryota</taxon>
        <taxon>Viridiplantae</taxon>
        <taxon>Streptophyta</taxon>
        <taxon>Embryophyta</taxon>
        <taxon>Tracheophyta</taxon>
        <taxon>Spermatophyta</taxon>
        <taxon>Magnoliopsida</taxon>
        <taxon>eudicotyledons</taxon>
        <taxon>Gunneridae</taxon>
        <taxon>Pentapetalae</taxon>
        <taxon>asterids</taxon>
        <taxon>lamiids</taxon>
        <taxon>Solanales</taxon>
        <taxon>Solanaceae</taxon>
        <taxon>Nicotianoideae</taxon>
        <taxon>Nicotianeae</taxon>
        <taxon>Nicotiana</taxon>
    </lineage>
</organism>
<dbReference type="RefSeq" id="XP_075092555.1">
    <property type="nucleotide sequence ID" value="XM_075236454.1"/>
</dbReference>
<dbReference type="Proteomes" id="UP000790787">
    <property type="component" value="Chromosome 18"/>
</dbReference>
<keyword evidence="1" id="KW-1185">Reference proteome</keyword>
<evidence type="ECO:0000313" key="2">
    <source>
        <dbReference type="RefSeq" id="XP_075092555.1"/>
    </source>
</evidence>
<reference evidence="1" key="1">
    <citation type="journal article" date="2014" name="Nat. Commun.">
        <title>The tobacco genome sequence and its comparison with those of tomato and potato.</title>
        <authorList>
            <person name="Sierro N."/>
            <person name="Battey J.N."/>
            <person name="Ouadi S."/>
            <person name="Bakaher N."/>
            <person name="Bovet L."/>
            <person name="Willig A."/>
            <person name="Goepfert S."/>
            <person name="Peitsch M.C."/>
            <person name="Ivanov N.V."/>
        </authorList>
    </citation>
    <scope>NUCLEOTIDE SEQUENCE [LARGE SCALE GENOMIC DNA]</scope>
</reference>
<reference evidence="2" key="2">
    <citation type="submission" date="2025-08" db="UniProtKB">
        <authorList>
            <consortium name="RefSeq"/>
        </authorList>
    </citation>
    <scope>IDENTIFICATION</scope>
    <source>
        <tissue evidence="2">Leaf</tissue>
    </source>
</reference>
<protein>
    <submittedName>
        <fullName evidence="2">Uncharacterized protein LOC142172773</fullName>
    </submittedName>
</protein>
<sequence length="387" mass="44595">MWDKLEVTYEGTNKVKETHINMLVHDYELFSMKEGEPIEEMFARFSKIISDLKAFDNPYTNGDQVRKILRSLPTTWQTKVITLESQDLNKLSYDELRGELIAFERTHLKKTNQEEKKKMDILDSTLKESQEMMNELKRLTREVKDWKLKHEVCEIENDVLQEEFEDLQMQLNNMHKSTSHSSVRSNQTTYKSTGKEPARTKSTSSNTYERPINGSDDEFGNQKVLNLVTLTLQDPGKLGYLKESNYLVLQEHHRVSRKEKWYLDSVCSSHMTGDKNMFKEVTKIDGGSVKFGDDSKGKIVGTGTIPFNNNYNITKVYLVDGLNYNLLRISQLCDSGYDVKFKKIGCAIEDESGKIILPGKRYGNVYILEGFEKIDGHICLSSMSDDP</sequence>
<accession>A0AC58T5S0</accession>
<name>A0AC58T5S0_TOBAC</name>